<dbReference type="EC" id="1.1.99.14" evidence="7"/>
<evidence type="ECO:0000256" key="4">
    <source>
        <dbReference type="ARBA" id="ARBA00023004"/>
    </source>
</evidence>
<keyword evidence="1" id="KW-0004">4Fe-4S</keyword>
<dbReference type="Gene3D" id="1.10.1060.10">
    <property type="entry name" value="Alpha-helical ferredoxin"/>
    <property type="match status" value="1"/>
</dbReference>
<feature type="domain" description="4Fe-4S ferredoxin-type" evidence="6">
    <location>
        <begin position="8"/>
        <end position="37"/>
    </location>
</feature>
<keyword evidence="2" id="KW-0479">Metal-binding</keyword>
<name>A0A3B0Z6G2_9ZZZZ</name>
<keyword evidence="4" id="KW-0408">Iron</keyword>
<evidence type="ECO:0000256" key="3">
    <source>
        <dbReference type="ARBA" id="ARBA00022737"/>
    </source>
</evidence>
<protein>
    <submittedName>
        <fullName evidence="7">Glycolate dehydrogenase, iron-sulfur subunit GlcF</fullName>
        <ecNumber evidence="7">1.1.99.14</ecNumber>
    </submittedName>
</protein>
<dbReference type="GO" id="GO:0046872">
    <property type="term" value="F:metal ion binding"/>
    <property type="evidence" value="ECO:0007669"/>
    <property type="project" value="UniProtKB-KW"/>
</dbReference>
<dbReference type="AlphaFoldDB" id="A0A3B0Z6G2"/>
<feature type="domain" description="4Fe-4S ferredoxin-type" evidence="6">
    <location>
        <begin position="59"/>
        <end position="89"/>
    </location>
</feature>
<sequence length="421" mass="45412">TPIKIPSMNSLSATERCVKCGLCLPHCPTFVLTGNEADSPRGRISLMQALQQTDRDLSPGLFRHLDQCLQCGACEAMCPSQVPFEALMDTARAQLEPLRRRSLLKRLSRRLGFQLITSKRGQRLTAAGLAGVQTLGLDRLLATLPGLPKPLCRSLRLLPAAQPKSFQRTTAENPPTGTEQRLQFFTGCSGDLFDRTTLNATQRLLQRLGYAVDIPAGQTCCGALHQHNGEPGKAAQLARANLGTFSSSEPVITVASGCQARLQSYVDPAAEADGFRHQVIDILSFLLARGNADLEFKPINTVLALQIPCTQRNALRQAGTGEQILAWIPGLKLLTLNPNGGCCGAAGNYMLSQPQLSEPLGRQMADTFIASGAQQLVTTNIGCALQLRAALGEQGRRVEVVHPVTLLERTLIGHMPVTGRR</sequence>
<proteinExistence type="predicted"/>
<dbReference type="PIRSF" id="PIRSF000139">
    <property type="entry name" value="Glc_ox_4Fe-4S"/>
    <property type="match status" value="1"/>
</dbReference>
<dbReference type="InterPro" id="IPR017900">
    <property type="entry name" value="4Fe4S_Fe_S_CS"/>
</dbReference>
<accession>A0A3B0Z6G2</accession>
<evidence type="ECO:0000256" key="1">
    <source>
        <dbReference type="ARBA" id="ARBA00022485"/>
    </source>
</evidence>
<dbReference type="InterPro" id="IPR009051">
    <property type="entry name" value="Helical_ferredxn"/>
</dbReference>
<evidence type="ECO:0000313" key="7">
    <source>
        <dbReference type="EMBL" id="VAW81839.1"/>
    </source>
</evidence>
<dbReference type="Pfam" id="PF02754">
    <property type="entry name" value="CCG"/>
    <property type="match status" value="2"/>
</dbReference>
<evidence type="ECO:0000256" key="5">
    <source>
        <dbReference type="ARBA" id="ARBA00023014"/>
    </source>
</evidence>
<dbReference type="PANTHER" id="PTHR32479">
    <property type="entry name" value="GLYCOLATE OXIDASE IRON-SULFUR SUBUNIT"/>
    <property type="match status" value="1"/>
</dbReference>
<evidence type="ECO:0000256" key="2">
    <source>
        <dbReference type="ARBA" id="ARBA00022723"/>
    </source>
</evidence>
<organism evidence="7">
    <name type="scientific">hydrothermal vent metagenome</name>
    <dbReference type="NCBI Taxonomy" id="652676"/>
    <lineage>
        <taxon>unclassified sequences</taxon>
        <taxon>metagenomes</taxon>
        <taxon>ecological metagenomes</taxon>
    </lineage>
</organism>
<dbReference type="InterPro" id="IPR004017">
    <property type="entry name" value="Cys_rich_dom"/>
</dbReference>
<dbReference type="GO" id="GO:0019154">
    <property type="term" value="F:glycolate dehydrogenase activity"/>
    <property type="evidence" value="ECO:0007669"/>
    <property type="project" value="UniProtKB-EC"/>
</dbReference>
<dbReference type="InterPro" id="IPR017896">
    <property type="entry name" value="4Fe4S_Fe-S-bd"/>
</dbReference>
<dbReference type="EMBL" id="UOFK01000282">
    <property type="protein sequence ID" value="VAW81839.1"/>
    <property type="molecule type" value="Genomic_DNA"/>
</dbReference>
<keyword evidence="7" id="KW-0560">Oxidoreductase</keyword>
<dbReference type="Pfam" id="PF13183">
    <property type="entry name" value="Fer4_8"/>
    <property type="match status" value="1"/>
</dbReference>
<dbReference type="SUPFAM" id="SSF54862">
    <property type="entry name" value="4Fe-4S ferredoxins"/>
    <property type="match status" value="1"/>
</dbReference>
<dbReference type="GO" id="GO:0051539">
    <property type="term" value="F:4 iron, 4 sulfur cluster binding"/>
    <property type="evidence" value="ECO:0007669"/>
    <property type="project" value="UniProtKB-KW"/>
</dbReference>
<dbReference type="PROSITE" id="PS51379">
    <property type="entry name" value="4FE4S_FER_2"/>
    <property type="match status" value="2"/>
</dbReference>
<dbReference type="PANTHER" id="PTHR32479:SF17">
    <property type="entry name" value="GLYCOLATE OXIDASE IRON-SULFUR SUBUNIT"/>
    <property type="match status" value="1"/>
</dbReference>
<keyword evidence="5" id="KW-0411">Iron-sulfur</keyword>
<gene>
    <name evidence="7" type="ORF">MNBD_GAMMA13-1359</name>
</gene>
<keyword evidence="3" id="KW-0677">Repeat</keyword>
<dbReference type="InterPro" id="IPR012257">
    <property type="entry name" value="Glc_ox_4Fe-4S"/>
</dbReference>
<evidence type="ECO:0000259" key="6">
    <source>
        <dbReference type="PROSITE" id="PS51379"/>
    </source>
</evidence>
<feature type="non-terminal residue" evidence="7">
    <location>
        <position position="1"/>
    </location>
</feature>
<reference evidence="7" key="1">
    <citation type="submission" date="2018-06" db="EMBL/GenBank/DDBJ databases">
        <authorList>
            <person name="Zhirakovskaya E."/>
        </authorList>
    </citation>
    <scope>NUCLEOTIDE SEQUENCE</scope>
</reference>
<dbReference type="PROSITE" id="PS00198">
    <property type="entry name" value="4FE4S_FER_1"/>
    <property type="match status" value="2"/>
</dbReference>